<feature type="transmembrane region" description="Helical" evidence="11">
    <location>
        <begin position="140"/>
        <end position="158"/>
    </location>
</feature>
<feature type="transmembrane region" description="Helical" evidence="11">
    <location>
        <begin position="59"/>
        <end position="86"/>
    </location>
</feature>
<dbReference type="EMBL" id="DYDO01000012">
    <property type="protein sequence ID" value="DBA14873.1"/>
    <property type="molecule type" value="Genomic_DNA"/>
</dbReference>
<feature type="transmembrane region" description="Helical" evidence="11">
    <location>
        <begin position="98"/>
        <end position="120"/>
    </location>
</feature>
<evidence type="ECO:0000256" key="6">
    <source>
        <dbReference type="ARBA" id="ARBA00023040"/>
    </source>
</evidence>
<organism evidence="13 14">
    <name type="scientific">Pyxicephalus adspersus</name>
    <name type="common">African bullfrog</name>
    <dbReference type="NCBI Taxonomy" id="30357"/>
    <lineage>
        <taxon>Eukaryota</taxon>
        <taxon>Metazoa</taxon>
        <taxon>Chordata</taxon>
        <taxon>Craniata</taxon>
        <taxon>Vertebrata</taxon>
        <taxon>Euteleostomi</taxon>
        <taxon>Amphibia</taxon>
        <taxon>Batrachia</taxon>
        <taxon>Anura</taxon>
        <taxon>Neobatrachia</taxon>
        <taxon>Ranoidea</taxon>
        <taxon>Pyxicephalidae</taxon>
        <taxon>Pyxicephalinae</taxon>
        <taxon>Pyxicephalus</taxon>
    </lineage>
</organism>
<dbReference type="GO" id="GO:0005886">
    <property type="term" value="C:plasma membrane"/>
    <property type="evidence" value="ECO:0007669"/>
    <property type="project" value="UniProtKB-SubCell"/>
</dbReference>
<evidence type="ECO:0000256" key="8">
    <source>
        <dbReference type="ARBA" id="ARBA00023170"/>
    </source>
</evidence>
<protein>
    <recommendedName>
        <fullName evidence="11">Olfactory receptor</fullName>
    </recommendedName>
</protein>
<evidence type="ECO:0000256" key="11">
    <source>
        <dbReference type="RuleBase" id="RU363047"/>
    </source>
</evidence>
<evidence type="ECO:0000256" key="7">
    <source>
        <dbReference type="ARBA" id="ARBA00023136"/>
    </source>
</evidence>
<feature type="transmembrane region" description="Helical" evidence="11">
    <location>
        <begin position="272"/>
        <end position="292"/>
    </location>
</feature>
<name>A0AAV2ZXZ2_PYXAD</name>
<dbReference type="PRINTS" id="PR00245">
    <property type="entry name" value="OLFACTORYR"/>
</dbReference>
<dbReference type="Pfam" id="PF13853">
    <property type="entry name" value="7tm_4"/>
    <property type="match status" value="1"/>
</dbReference>
<dbReference type="Proteomes" id="UP001181693">
    <property type="component" value="Unassembled WGS sequence"/>
</dbReference>
<dbReference type="CDD" id="cd13954">
    <property type="entry name" value="7tmA_OR"/>
    <property type="match status" value="1"/>
</dbReference>
<dbReference type="Gene3D" id="1.20.1070.10">
    <property type="entry name" value="Rhodopsin 7-helix transmembrane proteins"/>
    <property type="match status" value="1"/>
</dbReference>
<dbReference type="InterPro" id="IPR000725">
    <property type="entry name" value="Olfact_rcpt"/>
</dbReference>
<keyword evidence="2 11" id="KW-1003">Cell membrane</keyword>
<keyword evidence="5 11" id="KW-1133">Transmembrane helix</keyword>
<evidence type="ECO:0000256" key="2">
    <source>
        <dbReference type="ARBA" id="ARBA00022475"/>
    </source>
</evidence>
<dbReference type="InterPro" id="IPR017452">
    <property type="entry name" value="GPCR_Rhodpsn_7TM"/>
</dbReference>
<evidence type="ECO:0000313" key="13">
    <source>
        <dbReference type="EMBL" id="DBA14873.1"/>
    </source>
</evidence>
<keyword evidence="14" id="KW-1185">Reference proteome</keyword>
<keyword evidence="3 10" id="KW-0812">Transmembrane</keyword>
<dbReference type="PRINTS" id="PR00237">
    <property type="entry name" value="GPCRRHODOPSN"/>
</dbReference>
<dbReference type="InterPro" id="IPR000276">
    <property type="entry name" value="GPCR_Rhodpsn"/>
</dbReference>
<accession>A0AAV2ZXZ2</accession>
<feature type="domain" description="G-protein coupled receptors family 1 profile" evidence="12">
    <location>
        <begin position="41"/>
        <end position="290"/>
    </location>
</feature>
<keyword evidence="11" id="KW-0716">Sensory transduction</keyword>
<reference evidence="13" key="1">
    <citation type="thesis" date="2020" institute="ProQuest LLC" country="789 East Eisenhower Parkway, Ann Arbor, MI, USA">
        <title>Comparative Genomics and Chromosome Evolution.</title>
        <authorList>
            <person name="Mudd A.B."/>
        </authorList>
    </citation>
    <scope>NUCLEOTIDE SEQUENCE</scope>
    <source>
        <strain evidence="13">1538</strain>
        <tissue evidence="13">Blood</tissue>
    </source>
</reference>
<evidence type="ECO:0000256" key="9">
    <source>
        <dbReference type="ARBA" id="ARBA00023224"/>
    </source>
</evidence>
<dbReference type="PROSITE" id="PS00237">
    <property type="entry name" value="G_PROTEIN_RECEP_F1_1"/>
    <property type="match status" value="1"/>
</dbReference>
<evidence type="ECO:0000256" key="4">
    <source>
        <dbReference type="ARBA" id="ARBA00022725"/>
    </source>
</evidence>
<dbReference type="PROSITE" id="PS50262">
    <property type="entry name" value="G_PROTEIN_RECEP_F1_2"/>
    <property type="match status" value="1"/>
</dbReference>
<evidence type="ECO:0000256" key="10">
    <source>
        <dbReference type="RuleBase" id="RU000688"/>
    </source>
</evidence>
<evidence type="ECO:0000256" key="3">
    <source>
        <dbReference type="ARBA" id="ARBA00022692"/>
    </source>
</evidence>
<gene>
    <name evidence="13" type="ORF">GDO54_004150</name>
</gene>
<evidence type="ECO:0000259" key="12">
    <source>
        <dbReference type="PROSITE" id="PS50262"/>
    </source>
</evidence>
<comment type="similarity">
    <text evidence="10">Belongs to the G-protein coupled receptor 1 family.</text>
</comment>
<dbReference type="AlphaFoldDB" id="A0AAV2ZXZ2"/>
<feature type="transmembrane region" description="Helical" evidence="11">
    <location>
        <begin position="238"/>
        <end position="260"/>
    </location>
</feature>
<dbReference type="GO" id="GO:0004984">
    <property type="term" value="F:olfactory receptor activity"/>
    <property type="evidence" value="ECO:0007669"/>
    <property type="project" value="InterPro"/>
</dbReference>
<dbReference type="InterPro" id="IPR050516">
    <property type="entry name" value="Olfactory_GPCR"/>
</dbReference>
<feature type="transmembrane region" description="Helical" evidence="11">
    <location>
        <begin position="25"/>
        <end position="52"/>
    </location>
</feature>
<proteinExistence type="inferred from homology"/>
<evidence type="ECO:0000256" key="5">
    <source>
        <dbReference type="ARBA" id="ARBA00022989"/>
    </source>
</evidence>
<sequence length="313" mass="35575">MDKCQNITENGFLILAFSTYETGQFLLFTAVLVMYLMTILGNMVITALVCLFPQLHTPMYFFLSNLAIADVIHVSVTLPMLLSILLTRDNRMSFSSCMAQVSFFSLSIIIDIFVLTAMSYDRYVAICRPLQYSFIMRKDVYSSMTLCSWLISGINAAMNGFITSLLSFCRTQSVDHFFCDQKTLCDITSSDATSRYILMLCQDIIFVSLPFLLIITSYVFIIVTILKIKSSRGRMKAFSSCTSHLTTVILFFGPIIAMYAKPESKGSKELDKMLTLLYTAVVPLLNPFVYTLKNKDILQAMRNLTRKRNRIFI</sequence>
<dbReference type="SUPFAM" id="SSF81321">
    <property type="entry name" value="Family A G protein-coupled receptor-like"/>
    <property type="match status" value="1"/>
</dbReference>
<comment type="subcellular location">
    <subcellularLocation>
        <location evidence="1 11">Cell membrane</location>
        <topology evidence="1 11">Multi-pass membrane protein</topology>
    </subcellularLocation>
</comment>
<keyword evidence="6 10" id="KW-0297">G-protein coupled receptor</keyword>
<keyword evidence="9 10" id="KW-0807">Transducer</keyword>
<evidence type="ECO:0000256" key="1">
    <source>
        <dbReference type="ARBA" id="ARBA00004651"/>
    </source>
</evidence>
<evidence type="ECO:0000313" key="14">
    <source>
        <dbReference type="Proteomes" id="UP001181693"/>
    </source>
</evidence>
<dbReference type="FunFam" id="1.20.1070.10:FF:000015">
    <property type="entry name" value="Olfactory receptor"/>
    <property type="match status" value="1"/>
</dbReference>
<keyword evidence="7 11" id="KW-0472">Membrane</keyword>
<keyword evidence="8 10" id="KW-0675">Receptor</keyword>
<comment type="caution">
    <text evidence="13">The sequence shown here is derived from an EMBL/GenBank/DDBJ whole genome shotgun (WGS) entry which is preliminary data.</text>
</comment>
<dbReference type="GO" id="GO:0004930">
    <property type="term" value="F:G protein-coupled receptor activity"/>
    <property type="evidence" value="ECO:0007669"/>
    <property type="project" value="UniProtKB-KW"/>
</dbReference>
<dbReference type="PANTHER" id="PTHR26452">
    <property type="entry name" value="OLFACTORY RECEPTOR"/>
    <property type="match status" value="1"/>
</dbReference>
<feature type="transmembrane region" description="Helical" evidence="11">
    <location>
        <begin position="204"/>
        <end position="226"/>
    </location>
</feature>
<keyword evidence="4 11" id="KW-0552">Olfaction</keyword>